<evidence type="ECO:0000256" key="3">
    <source>
        <dbReference type="ARBA" id="ARBA00022448"/>
    </source>
</evidence>
<keyword evidence="3" id="KW-0813">Transport</keyword>
<sequence length="384" mass="43205">MMRMCEWWEWLLSKKTLIGLILGQFVSLLITSTGFSSSQLSRRGINAPTSQSFLNYLLLAIFYGGILLHRRRWLQMKWYYYVMLAIVDVEANYLGGSNPLKGDLLVVAGSMLYAVSNVSEEFLVKEGNRIELMAMLGFFGALISGCQMYPYISNVGETSLGFDLRSLLISPIKFLYHSDMWISHVEPFHCLTSDMWAVLVASLLTTKRLTGCTSSLLQQWHLAFMYTACRAGYLRDRGRLVLVSSSRHAVVESVQDCVFRSVSMQIDSMSSVSDRVLTLWKWCQNYGAEFNKLSMHQDSVKTLIPGTSQQFIILGHLLLAVCILIVSESMAVWTKVHRQTDSSVDQATSAAFGKEMPPNVDVNCCVKTWSSILQLIEGTICRGN</sequence>
<dbReference type="PANTHER" id="PTHR14233">
    <property type="entry name" value="DUF914-RELATED"/>
    <property type="match status" value="1"/>
</dbReference>
<evidence type="ECO:0000256" key="1">
    <source>
        <dbReference type="ARBA" id="ARBA00004141"/>
    </source>
</evidence>
<dbReference type="PANTHER" id="PTHR14233:SF4">
    <property type="entry name" value="SOLUTE CARRIER FAMILY 35 MEMBER F2"/>
    <property type="match status" value="1"/>
</dbReference>
<keyword evidence="5 7" id="KW-1133">Transmembrane helix</keyword>
<dbReference type="EMBL" id="JADCNL010000004">
    <property type="protein sequence ID" value="KAG0484908.1"/>
    <property type="molecule type" value="Genomic_DNA"/>
</dbReference>
<comment type="caution">
    <text evidence="8">The sequence shown here is derived from an EMBL/GenBank/DDBJ whole genome shotgun (WGS) entry which is preliminary data.</text>
</comment>
<evidence type="ECO:0000256" key="7">
    <source>
        <dbReference type="SAM" id="Phobius"/>
    </source>
</evidence>
<keyword evidence="4 7" id="KW-0812">Transmembrane</keyword>
<name>A0A835RED8_VANPL</name>
<evidence type="ECO:0000256" key="5">
    <source>
        <dbReference type="ARBA" id="ARBA00022989"/>
    </source>
</evidence>
<gene>
    <name evidence="8" type="ORF">HPP92_008987</name>
</gene>
<dbReference type="InterPro" id="IPR009262">
    <property type="entry name" value="SLC35_F1/F2/F6"/>
</dbReference>
<evidence type="ECO:0000256" key="6">
    <source>
        <dbReference type="ARBA" id="ARBA00023136"/>
    </source>
</evidence>
<dbReference type="AlphaFoldDB" id="A0A835RED8"/>
<feature type="transmembrane region" description="Helical" evidence="7">
    <location>
        <begin position="53"/>
        <end position="69"/>
    </location>
</feature>
<dbReference type="GO" id="GO:0016020">
    <property type="term" value="C:membrane"/>
    <property type="evidence" value="ECO:0007669"/>
    <property type="project" value="UniProtKB-SubCell"/>
</dbReference>
<evidence type="ECO:0000313" key="8">
    <source>
        <dbReference type="EMBL" id="KAG0484908.1"/>
    </source>
</evidence>
<organism evidence="8 9">
    <name type="scientific">Vanilla planifolia</name>
    <name type="common">Vanilla</name>
    <dbReference type="NCBI Taxonomy" id="51239"/>
    <lineage>
        <taxon>Eukaryota</taxon>
        <taxon>Viridiplantae</taxon>
        <taxon>Streptophyta</taxon>
        <taxon>Embryophyta</taxon>
        <taxon>Tracheophyta</taxon>
        <taxon>Spermatophyta</taxon>
        <taxon>Magnoliopsida</taxon>
        <taxon>Liliopsida</taxon>
        <taxon>Asparagales</taxon>
        <taxon>Orchidaceae</taxon>
        <taxon>Vanilloideae</taxon>
        <taxon>Vanilleae</taxon>
        <taxon>Vanilla</taxon>
    </lineage>
</organism>
<evidence type="ECO:0000256" key="4">
    <source>
        <dbReference type="ARBA" id="ARBA00022692"/>
    </source>
</evidence>
<keyword evidence="9" id="KW-1185">Reference proteome</keyword>
<keyword evidence="6 7" id="KW-0472">Membrane</keyword>
<comment type="similarity">
    <text evidence="2">Belongs to the SLC35F solute transporter family.</text>
</comment>
<comment type="subcellular location">
    <subcellularLocation>
        <location evidence="1">Membrane</location>
        <topology evidence="1">Multi-pass membrane protein</topology>
    </subcellularLocation>
</comment>
<dbReference type="OrthoDB" id="1854899at2759"/>
<dbReference type="GO" id="GO:0022857">
    <property type="term" value="F:transmembrane transporter activity"/>
    <property type="evidence" value="ECO:0007669"/>
    <property type="project" value="InterPro"/>
</dbReference>
<evidence type="ECO:0000313" key="9">
    <source>
        <dbReference type="Proteomes" id="UP000636800"/>
    </source>
</evidence>
<dbReference type="InterPro" id="IPR052221">
    <property type="entry name" value="SLC35F_Transporter"/>
</dbReference>
<reference evidence="8 9" key="1">
    <citation type="journal article" date="2020" name="Nat. Food">
        <title>A phased Vanilla planifolia genome enables genetic improvement of flavour and production.</title>
        <authorList>
            <person name="Hasing T."/>
            <person name="Tang H."/>
            <person name="Brym M."/>
            <person name="Khazi F."/>
            <person name="Huang T."/>
            <person name="Chambers A.H."/>
        </authorList>
    </citation>
    <scope>NUCLEOTIDE SEQUENCE [LARGE SCALE GENOMIC DNA]</scope>
    <source>
        <tissue evidence="8">Leaf</tissue>
    </source>
</reference>
<protein>
    <submittedName>
        <fullName evidence="8">Uncharacterized protein</fullName>
    </submittedName>
</protein>
<feature type="transmembrane region" description="Helical" evidence="7">
    <location>
        <begin position="311"/>
        <end position="333"/>
    </location>
</feature>
<proteinExistence type="inferred from homology"/>
<dbReference type="Pfam" id="PF06027">
    <property type="entry name" value="SLC35F"/>
    <property type="match status" value="2"/>
</dbReference>
<evidence type="ECO:0000256" key="2">
    <source>
        <dbReference type="ARBA" id="ARBA00007863"/>
    </source>
</evidence>
<accession>A0A835RED8</accession>
<dbReference type="Proteomes" id="UP000636800">
    <property type="component" value="Unassembled WGS sequence"/>
</dbReference>